<feature type="domain" description="Metallo-beta-lactamase" evidence="6">
    <location>
        <begin position="36"/>
        <end position="237"/>
    </location>
</feature>
<dbReference type="SMART" id="SM00849">
    <property type="entry name" value="Lactamase_B"/>
    <property type="match status" value="1"/>
</dbReference>
<evidence type="ECO:0000256" key="2">
    <source>
        <dbReference type="ARBA" id="ARBA00007749"/>
    </source>
</evidence>
<dbReference type="GO" id="GO:0046872">
    <property type="term" value="F:metal ion binding"/>
    <property type="evidence" value="ECO:0007669"/>
    <property type="project" value="UniProtKB-KW"/>
</dbReference>
<dbReference type="Gene3D" id="3.60.15.10">
    <property type="entry name" value="Ribonuclease Z/Hydroxyacylglutathione hydrolase-like"/>
    <property type="match status" value="1"/>
</dbReference>
<dbReference type="EMBL" id="BART01001886">
    <property type="protein sequence ID" value="GAG73785.1"/>
    <property type="molecule type" value="Genomic_DNA"/>
</dbReference>
<evidence type="ECO:0000256" key="3">
    <source>
        <dbReference type="ARBA" id="ARBA00022723"/>
    </source>
</evidence>
<dbReference type="InterPro" id="IPR001279">
    <property type="entry name" value="Metallo-B-lactamas"/>
</dbReference>
<evidence type="ECO:0000259" key="6">
    <source>
        <dbReference type="SMART" id="SM00849"/>
    </source>
</evidence>
<evidence type="ECO:0000256" key="5">
    <source>
        <dbReference type="ARBA" id="ARBA00022833"/>
    </source>
</evidence>
<comment type="similarity">
    <text evidence="2">Belongs to the metallo-beta-lactamase superfamily.</text>
</comment>
<keyword evidence="4" id="KW-0378">Hydrolase</keyword>
<comment type="cofactor">
    <cofactor evidence="1">
        <name>Zn(2+)</name>
        <dbReference type="ChEBI" id="CHEBI:29105"/>
    </cofactor>
</comment>
<accession>X0ZVD5</accession>
<sequence length="256" mass="29033">MKNEYKIYALKYAGPLTSSGALIMWNKDWDKTVIRNYYMWCIKGCGETIIVDAGVAPPLAEKLKLHGYSNPTEVLSRIDVKADEVQKVIISHLHFDHSNGVSLFPNATFYVQEAEYLFWVKNRIASRPPFRFFLDETSNTYLKSLEGTDRLSLLKGDQKILPGVECLLTPGHSFANQAIAVNTNKGTAILGSDCGHFFRNYQEDWPSVFIVNLVEWMKTYDKLRAKVSSMDLLFPGHDPLMSKNYPKIAEGITQLV</sequence>
<gene>
    <name evidence="7" type="ORF">S01H4_06215</name>
</gene>
<keyword evidence="3" id="KW-0479">Metal-binding</keyword>
<keyword evidence="5" id="KW-0862">Zinc</keyword>
<name>X0ZVD5_9ZZZZ</name>
<dbReference type="InterPro" id="IPR051013">
    <property type="entry name" value="MBL_superfamily_lactonases"/>
</dbReference>
<organism evidence="7">
    <name type="scientific">marine sediment metagenome</name>
    <dbReference type="NCBI Taxonomy" id="412755"/>
    <lineage>
        <taxon>unclassified sequences</taxon>
        <taxon>metagenomes</taxon>
        <taxon>ecological metagenomes</taxon>
    </lineage>
</organism>
<evidence type="ECO:0000313" key="7">
    <source>
        <dbReference type="EMBL" id="GAG73785.1"/>
    </source>
</evidence>
<comment type="caution">
    <text evidence="7">The sequence shown here is derived from an EMBL/GenBank/DDBJ whole genome shotgun (WGS) entry which is preliminary data.</text>
</comment>
<proteinExistence type="inferred from homology"/>
<protein>
    <recommendedName>
        <fullName evidence="6">Metallo-beta-lactamase domain-containing protein</fullName>
    </recommendedName>
</protein>
<evidence type="ECO:0000256" key="4">
    <source>
        <dbReference type="ARBA" id="ARBA00022801"/>
    </source>
</evidence>
<dbReference type="PANTHER" id="PTHR42978:SF7">
    <property type="entry name" value="METALLO-HYDROLASE RV2300C-RELATED"/>
    <property type="match status" value="1"/>
</dbReference>
<dbReference type="CDD" id="cd07729">
    <property type="entry name" value="AHL_lactonase_MBL-fold"/>
    <property type="match status" value="1"/>
</dbReference>
<dbReference type="InterPro" id="IPR036866">
    <property type="entry name" value="RibonucZ/Hydroxyglut_hydro"/>
</dbReference>
<dbReference type="AlphaFoldDB" id="X0ZVD5"/>
<dbReference type="GO" id="GO:0016787">
    <property type="term" value="F:hydrolase activity"/>
    <property type="evidence" value="ECO:0007669"/>
    <property type="project" value="UniProtKB-KW"/>
</dbReference>
<reference evidence="7" key="1">
    <citation type="journal article" date="2014" name="Front. Microbiol.">
        <title>High frequency of phylogenetically diverse reductive dehalogenase-homologous genes in deep subseafloor sedimentary metagenomes.</title>
        <authorList>
            <person name="Kawai M."/>
            <person name="Futagami T."/>
            <person name="Toyoda A."/>
            <person name="Takaki Y."/>
            <person name="Nishi S."/>
            <person name="Hori S."/>
            <person name="Arai W."/>
            <person name="Tsubouchi T."/>
            <person name="Morono Y."/>
            <person name="Uchiyama I."/>
            <person name="Ito T."/>
            <person name="Fujiyama A."/>
            <person name="Inagaki F."/>
            <person name="Takami H."/>
        </authorList>
    </citation>
    <scope>NUCLEOTIDE SEQUENCE</scope>
    <source>
        <strain evidence="7">Expedition CK06-06</strain>
    </source>
</reference>
<evidence type="ECO:0000256" key="1">
    <source>
        <dbReference type="ARBA" id="ARBA00001947"/>
    </source>
</evidence>
<dbReference type="PANTHER" id="PTHR42978">
    <property type="entry name" value="QUORUM-QUENCHING LACTONASE YTNP-RELATED-RELATED"/>
    <property type="match status" value="1"/>
</dbReference>
<dbReference type="Pfam" id="PF00753">
    <property type="entry name" value="Lactamase_B"/>
    <property type="match status" value="1"/>
</dbReference>
<dbReference type="SUPFAM" id="SSF56281">
    <property type="entry name" value="Metallo-hydrolase/oxidoreductase"/>
    <property type="match status" value="1"/>
</dbReference>